<feature type="compositionally biased region" description="Polar residues" evidence="6">
    <location>
        <begin position="28"/>
        <end position="43"/>
    </location>
</feature>
<dbReference type="InParanoid" id="S2JME8"/>
<dbReference type="AlphaFoldDB" id="S2JME8"/>
<dbReference type="eggNOG" id="ENOG502RMF7">
    <property type="taxonomic scope" value="Eukaryota"/>
</dbReference>
<feature type="region of interest" description="Disordered" evidence="6">
    <location>
        <begin position="27"/>
        <end position="50"/>
    </location>
</feature>
<dbReference type="Proteomes" id="UP000014254">
    <property type="component" value="Unassembled WGS sequence"/>
</dbReference>
<dbReference type="EMBL" id="KE123931">
    <property type="protein sequence ID" value="EPB89692.1"/>
    <property type="molecule type" value="Genomic_DNA"/>
</dbReference>
<evidence type="ECO:0000256" key="1">
    <source>
        <dbReference type="ARBA" id="ARBA00022723"/>
    </source>
</evidence>
<dbReference type="PROSITE" id="PS00028">
    <property type="entry name" value="ZINC_FINGER_C2H2_1"/>
    <property type="match status" value="4"/>
</dbReference>
<keyword evidence="1" id="KW-0479">Metal-binding</keyword>
<protein>
    <recommendedName>
        <fullName evidence="7">C2H2-type domain-containing protein</fullName>
    </recommendedName>
</protein>
<reference evidence="9" key="1">
    <citation type="submission" date="2013-05" db="EMBL/GenBank/DDBJ databases">
        <title>The Genome sequence of Mucor circinelloides f. circinelloides 1006PhL.</title>
        <authorList>
            <consortium name="The Broad Institute Genomics Platform"/>
            <person name="Cuomo C."/>
            <person name="Earl A."/>
            <person name="Findley K."/>
            <person name="Lee S.C."/>
            <person name="Walker B."/>
            <person name="Young S."/>
            <person name="Zeng Q."/>
            <person name="Gargeya S."/>
            <person name="Fitzgerald M."/>
            <person name="Haas B."/>
            <person name="Abouelleil A."/>
            <person name="Allen A.W."/>
            <person name="Alvarado L."/>
            <person name="Arachchi H.M."/>
            <person name="Berlin A.M."/>
            <person name="Chapman S.B."/>
            <person name="Gainer-Dewar J."/>
            <person name="Goldberg J."/>
            <person name="Griggs A."/>
            <person name="Gujja S."/>
            <person name="Hansen M."/>
            <person name="Howarth C."/>
            <person name="Imamovic A."/>
            <person name="Ireland A."/>
            <person name="Larimer J."/>
            <person name="McCowan C."/>
            <person name="Murphy C."/>
            <person name="Pearson M."/>
            <person name="Poon T.W."/>
            <person name="Priest M."/>
            <person name="Roberts A."/>
            <person name="Saif S."/>
            <person name="Shea T."/>
            <person name="Sisk P."/>
            <person name="Sykes S."/>
            <person name="Wortman J."/>
            <person name="Nusbaum C."/>
            <person name="Birren B."/>
        </authorList>
    </citation>
    <scope>NUCLEOTIDE SEQUENCE [LARGE SCALE GENOMIC DNA]</scope>
    <source>
        <strain evidence="9">1006PhL</strain>
    </source>
</reference>
<dbReference type="Gene3D" id="3.30.160.60">
    <property type="entry name" value="Classic Zinc Finger"/>
    <property type="match status" value="2"/>
</dbReference>
<sequence>MKLRDRQKRVSNDIKQEDKKAVIDFIDTPSSVPNESNAYSSNIKQEDTKNDNNLLQQNDAFKEENNYSYRCDICKKGMLNLKSVLQHRKTHNGRRPLSTIFPDPDDPNHYCRACDFTYARTSSYKQHCRYIHGMTSVKLGFARSKPDGITDSYCKICDVRLSTPKKTNLEPDVDDPNNNCCACEKKFKSRCKYRKHLRLKHLMVLPRLRNNASLESQPNPKDPQYFCSICKKSYKTLALYRIHCNNAHFLQLD</sequence>
<feature type="domain" description="C2H2-type" evidence="7">
    <location>
        <begin position="69"/>
        <end position="96"/>
    </location>
</feature>
<dbReference type="InterPro" id="IPR036236">
    <property type="entry name" value="Znf_C2H2_sf"/>
</dbReference>
<dbReference type="GO" id="GO:0008270">
    <property type="term" value="F:zinc ion binding"/>
    <property type="evidence" value="ECO:0007669"/>
    <property type="project" value="UniProtKB-KW"/>
</dbReference>
<name>S2JME8_MUCC1</name>
<gene>
    <name evidence="8" type="ORF">HMPREF1544_03492</name>
</gene>
<evidence type="ECO:0000256" key="3">
    <source>
        <dbReference type="ARBA" id="ARBA00022771"/>
    </source>
</evidence>
<accession>S2JME8</accession>
<keyword evidence="3 5" id="KW-0863">Zinc-finger</keyword>
<dbReference type="OrthoDB" id="6077919at2759"/>
<evidence type="ECO:0000313" key="9">
    <source>
        <dbReference type="Proteomes" id="UP000014254"/>
    </source>
</evidence>
<organism evidence="8 9">
    <name type="scientific">Mucor circinelloides f. circinelloides (strain 1006PhL)</name>
    <name type="common">Mucormycosis agent</name>
    <name type="synonym">Calyptromyces circinelloides</name>
    <dbReference type="NCBI Taxonomy" id="1220926"/>
    <lineage>
        <taxon>Eukaryota</taxon>
        <taxon>Fungi</taxon>
        <taxon>Fungi incertae sedis</taxon>
        <taxon>Mucoromycota</taxon>
        <taxon>Mucoromycotina</taxon>
        <taxon>Mucoromycetes</taxon>
        <taxon>Mucorales</taxon>
        <taxon>Mucorineae</taxon>
        <taxon>Mucoraceae</taxon>
        <taxon>Mucor</taxon>
    </lineage>
</organism>
<dbReference type="PANTHER" id="PTHR24409">
    <property type="entry name" value="ZINC FINGER PROTEIN 142"/>
    <property type="match status" value="1"/>
</dbReference>
<evidence type="ECO:0000256" key="4">
    <source>
        <dbReference type="ARBA" id="ARBA00022833"/>
    </source>
</evidence>
<keyword evidence="9" id="KW-1185">Reference proteome</keyword>
<evidence type="ECO:0000259" key="7">
    <source>
        <dbReference type="PROSITE" id="PS50157"/>
    </source>
</evidence>
<keyword evidence="2" id="KW-0677">Repeat</keyword>
<evidence type="ECO:0000256" key="2">
    <source>
        <dbReference type="ARBA" id="ARBA00022737"/>
    </source>
</evidence>
<evidence type="ECO:0000256" key="6">
    <source>
        <dbReference type="SAM" id="MobiDB-lite"/>
    </source>
</evidence>
<dbReference type="PROSITE" id="PS50157">
    <property type="entry name" value="ZINC_FINGER_C2H2_2"/>
    <property type="match status" value="2"/>
</dbReference>
<dbReference type="VEuPathDB" id="FungiDB:HMPREF1544_03492"/>
<proteinExistence type="predicted"/>
<dbReference type="SUPFAM" id="SSF57667">
    <property type="entry name" value="beta-beta-alpha zinc fingers"/>
    <property type="match status" value="1"/>
</dbReference>
<dbReference type="SMART" id="SM00355">
    <property type="entry name" value="ZnF_C2H2"/>
    <property type="match status" value="4"/>
</dbReference>
<feature type="domain" description="C2H2-type" evidence="7">
    <location>
        <begin position="178"/>
        <end position="206"/>
    </location>
</feature>
<evidence type="ECO:0000313" key="8">
    <source>
        <dbReference type="EMBL" id="EPB89692.1"/>
    </source>
</evidence>
<keyword evidence="4" id="KW-0862">Zinc</keyword>
<dbReference type="InterPro" id="IPR013087">
    <property type="entry name" value="Znf_C2H2_type"/>
</dbReference>
<evidence type="ECO:0000256" key="5">
    <source>
        <dbReference type="PROSITE-ProRule" id="PRU00042"/>
    </source>
</evidence>